<dbReference type="InterPro" id="IPR036926">
    <property type="entry name" value="Thymidate_synth/dCMP_Mease_sf"/>
</dbReference>
<evidence type="ECO:0000313" key="4">
    <source>
        <dbReference type="EMBL" id="KAJ7957781.1"/>
    </source>
</evidence>
<evidence type="ECO:0000259" key="3">
    <source>
        <dbReference type="Pfam" id="PF00303"/>
    </source>
</evidence>
<accession>A0AAD7LI43</accession>
<evidence type="ECO:0000313" key="5">
    <source>
        <dbReference type="Proteomes" id="UP001163823"/>
    </source>
</evidence>
<dbReference type="InterPro" id="IPR023451">
    <property type="entry name" value="Thymidate_synth/dCMP_Mease_dom"/>
</dbReference>
<keyword evidence="2" id="KW-0808">Transferase</keyword>
<name>A0AAD7LI43_QUISA</name>
<dbReference type="GO" id="GO:0032259">
    <property type="term" value="P:methylation"/>
    <property type="evidence" value="ECO:0007669"/>
    <property type="project" value="UniProtKB-KW"/>
</dbReference>
<sequence>MYQSSADMGLAVPRNIALYSLLTCLIAHACGLVPGDFIYTVGDAHICATHVRPLQEQLQILPRPFPILNINTQKRVIDCFVAADFKLVDYDPNQKKEMVLKISLLIAWPVGSIHECHSSETIFLCSVILNNVQKKSPN</sequence>
<keyword evidence="5" id="KW-1185">Reference proteome</keyword>
<keyword evidence="1" id="KW-0489">Methyltransferase</keyword>
<dbReference type="GO" id="GO:0005829">
    <property type="term" value="C:cytosol"/>
    <property type="evidence" value="ECO:0007669"/>
    <property type="project" value="TreeGrafter"/>
</dbReference>
<gene>
    <name evidence="4" type="ORF">O6P43_018606</name>
</gene>
<reference evidence="4" key="1">
    <citation type="journal article" date="2023" name="Science">
        <title>Elucidation of the pathway for biosynthesis of saponin adjuvants from the soapbark tree.</title>
        <authorList>
            <person name="Reed J."/>
            <person name="Orme A."/>
            <person name="El-Demerdash A."/>
            <person name="Owen C."/>
            <person name="Martin L.B.B."/>
            <person name="Misra R.C."/>
            <person name="Kikuchi S."/>
            <person name="Rejzek M."/>
            <person name="Martin A.C."/>
            <person name="Harkess A."/>
            <person name="Leebens-Mack J."/>
            <person name="Louveau T."/>
            <person name="Stephenson M.J."/>
            <person name="Osbourn A."/>
        </authorList>
    </citation>
    <scope>NUCLEOTIDE SEQUENCE</scope>
    <source>
        <strain evidence="4">S10</strain>
    </source>
</reference>
<feature type="domain" description="Thymidylate synthase/dCMP hydroxymethylase" evidence="3">
    <location>
        <begin position="1"/>
        <end position="98"/>
    </location>
</feature>
<dbReference type="EMBL" id="JARAOO010000008">
    <property type="protein sequence ID" value="KAJ7957781.1"/>
    <property type="molecule type" value="Genomic_DNA"/>
</dbReference>
<dbReference type="PANTHER" id="PTHR11548:SF2">
    <property type="entry name" value="THYMIDYLATE SYNTHASE"/>
    <property type="match status" value="1"/>
</dbReference>
<protein>
    <submittedName>
        <fullName evidence="4">Bifunctional dihydrofolate reductase-thymidylate synthase</fullName>
    </submittedName>
</protein>
<dbReference type="GO" id="GO:0004146">
    <property type="term" value="F:dihydrofolate reductase activity"/>
    <property type="evidence" value="ECO:0007669"/>
    <property type="project" value="TreeGrafter"/>
</dbReference>
<dbReference type="Pfam" id="PF00303">
    <property type="entry name" value="Thymidylat_synt"/>
    <property type="match status" value="1"/>
</dbReference>
<evidence type="ECO:0000256" key="2">
    <source>
        <dbReference type="ARBA" id="ARBA00022679"/>
    </source>
</evidence>
<proteinExistence type="predicted"/>
<dbReference type="InterPro" id="IPR045097">
    <property type="entry name" value="Thymidate_synth/dCMP_Mease"/>
</dbReference>
<dbReference type="PANTHER" id="PTHR11548">
    <property type="entry name" value="THYMIDYLATE SYNTHASE 1"/>
    <property type="match status" value="1"/>
</dbReference>
<evidence type="ECO:0000256" key="1">
    <source>
        <dbReference type="ARBA" id="ARBA00022603"/>
    </source>
</evidence>
<dbReference type="GO" id="GO:0005739">
    <property type="term" value="C:mitochondrion"/>
    <property type="evidence" value="ECO:0007669"/>
    <property type="project" value="TreeGrafter"/>
</dbReference>
<dbReference type="KEGG" id="qsa:O6P43_018606"/>
<organism evidence="4 5">
    <name type="scientific">Quillaja saponaria</name>
    <name type="common">Soap bark tree</name>
    <dbReference type="NCBI Taxonomy" id="32244"/>
    <lineage>
        <taxon>Eukaryota</taxon>
        <taxon>Viridiplantae</taxon>
        <taxon>Streptophyta</taxon>
        <taxon>Embryophyta</taxon>
        <taxon>Tracheophyta</taxon>
        <taxon>Spermatophyta</taxon>
        <taxon>Magnoliopsida</taxon>
        <taxon>eudicotyledons</taxon>
        <taxon>Gunneridae</taxon>
        <taxon>Pentapetalae</taxon>
        <taxon>rosids</taxon>
        <taxon>fabids</taxon>
        <taxon>Fabales</taxon>
        <taxon>Quillajaceae</taxon>
        <taxon>Quillaja</taxon>
    </lineage>
</organism>
<dbReference type="GO" id="GO:0006231">
    <property type="term" value="P:dTMP biosynthetic process"/>
    <property type="evidence" value="ECO:0007669"/>
    <property type="project" value="TreeGrafter"/>
</dbReference>
<dbReference type="SUPFAM" id="SSF55831">
    <property type="entry name" value="Thymidylate synthase/dCMP hydroxymethylase"/>
    <property type="match status" value="1"/>
</dbReference>
<comment type="caution">
    <text evidence="4">The sequence shown here is derived from an EMBL/GenBank/DDBJ whole genome shotgun (WGS) entry which is preliminary data.</text>
</comment>
<dbReference type="AlphaFoldDB" id="A0AAD7LI43"/>
<dbReference type="Gene3D" id="3.30.572.10">
    <property type="entry name" value="Thymidylate synthase/dCMP hydroxymethylase domain"/>
    <property type="match status" value="1"/>
</dbReference>
<dbReference type="GO" id="GO:0004799">
    <property type="term" value="F:thymidylate synthase activity"/>
    <property type="evidence" value="ECO:0007669"/>
    <property type="project" value="TreeGrafter"/>
</dbReference>
<dbReference type="Proteomes" id="UP001163823">
    <property type="component" value="Chromosome 8"/>
</dbReference>